<keyword evidence="2" id="KW-0521">NADP</keyword>
<dbReference type="GO" id="GO:0016616">
    <property type="term" value="F:oxidoreductase activity, acting on the CH-OH group of donors, NAD or NADP as acceptor"/>
    <property type="evidence" value="ECO:0007669"/>
    <property type="project" value="UniProtKB-ARBA"/>
</dbReference>
<evidence type="ECO:0000313" key="8">
    <source>
        <dbReference type="EMBL" id="EFY07125.1"/>
    </source>
</evidence>
<dbReference type="InterPro" id="IPR023210">
    <property type="entry name" value="NADP_OxRdtase_dom"/>
</dbReference>
<feature type="domain" description="NADP-dependent oxidoreductase" evidence="7">
    <location>
        <begin position="27"/>
        <end position="266"/>
    </location>
</feature>
<dbReference type="AlphaFoldDB" id="E8LK09"/>
<dbReference type="PIRSF" id="PIRSF000097">
    <property type="entry name" value="AKR"/>
    <property type="match status" value="1"/>
</dbReference>
<dbReference type="InterPro" id="IPR018170">
    <property type="entry name" value="Aldo/ket_reductase_CS"/>
</dbReference>
<evidence type="ECO:0000256" key="5">
    <source>
        <dbReference type="PIRSR" id="PIRSR000097-2"/>
    </source>
</evidence>
<proteinExistence type="inferred from homology"/>
<dbReference type="InterPro" id="IPR020471">
    <property type="entry name" value="AKR"/>
</dbReference>
<feature type="active site" description="Proton donor" evidence="4">
    <location>
        <position position="53"/>
    </location>
</feature>
<evidence type="ECO:0000256" key="3">
    <source>
        <dbReference type="ARBA" id="ARBA00023002"/>
    </source>
</evidence>
<evidence type="ECO:0000256" key="6">
    <source>
        <dbReference type="PIRSR" id="PIRSR000097-3"/>
    </source>
</evidence>
<reference evidence="8 9" key="1">
    <citation type="submission" date="2011-01" db="EMBL/GenBank/DDBJ databases">
        <authorList>
            <person name="Weinstock G."/>
            <person name="Sodergren E."/>
            <person name="Clifton S."/>
            <person name="Fulton L."/>
            <person name="Fulton B."/>
            <person name="Courtney L."/>
            <person name="Fronick C."/>
            <person name="Harrison M."/>
            <person name="Strong C."/>
            <person name="Farmer C."/>
            <person name="Delahaunty K."/>
            <person name="Markovic C."/>
            <person name="Hall O."/>
            <person name="Minx P."/>
            <person name="Tomlinson C."/>
            <person name="Mitreva M."/>
            <person name="Hou S."/>
            <person name="Chen J."/>
            <person name="Wollam A."/>
            <person name="Pepin K.H."/>
            <person name="Johnson M."/>
            <person name="Bhonagiri V."/>
            <person name="Zhang X."/>
            <person name="Suruliraj S."/>
            <person name="Warren W."/>
            <person name="Chinwalla A."/>
            <person name="Mardis E.R."/>
            <person name="Wilson R.K."/>
        </authorList>
    </citation>
    <scope>NUCLEOTIDE SEQUENCE [LARGE SCALE GENOMIC DNA]</scope>
    <source>
        <strain evidence="9">DSM 22608 / JCM 16073 / KCTC 15190 / YIT 12066</strain>
    </source>
</reference>
<feature type="site" description="Lowers pKa of active site Tyr" evidence="6">
    <location>
        <position position="82"/>
    </location>
</feature>
<feature type="binding site" evidence="5">
    <location>
        <position position="115"/>
    </location>
    <ligand>
        <name>substrate</name>
    </ligand>
</feature>
<accession>E8LK09</accession>
<sequence length="280" mass="31783">MIDSLASRITLNNKTAIPAFGLGVFKVDTNMTAQNVEDAISAGYRLIDTAAIYGNEVETGIGIKLGLEKNGLKREDIFVTTKLWNKHISKEESLKAFDESLQKLNLDYIDLYLLHWPGQNEAYVEPWKALEEIYASGRTKAIGVSNFQIHHLEHLFTFAKVKPVLNQIEFHPYNTRKDLVEFCKQQDIVVQAWSPLMRGLVLNDETINKIAAKYHKTAAQIVLRWIIEKGLCLAVRSTKKERVISNADIFDFKLSAQDIALIDSLNKDERVGPDPDTYDF</sequence>
<dbReference type="EMBL" id="AEVO01000051">
    <property type="protein sequence ID" value="EFY07125.1"/>
    <property type="molecule type" value="Genomic_DNA"/>
</dbReference>
<keyword evidence="9" id="KW-1185">Reference proteome</keyword>
<dbReference type="Proteomes" id="UP000018458">
    <property type="component" value="Unassembled WGS sequence"/>
</dbReference>
<dbReference type="InterPro" id="IPR036812">
    <property type="entry name" value="NAD(P)_OxRdtase_dom_sf"/>
</dbReference>
<evidence type="ECO:0000256" key="1">
    <source>
        <dbReference type="ARBA" id="ARBA00007905"/>
    </source>
</evidence>
<comment type="similarity">
    <text evidence="1">Belongs to the aldo/keto reductase family.</text>
</comment>
<organism evidence="8 9">
    <name type="scientific">Succinatimonas hippei (strain DSM 22608 / JCM 16073 / KCTC 15190 / YIT 12066)</name>
    <dbReference type="NCBI Taxonomy" id="762983"/>
    <lineage>
        <taxon>Bacteria</taxon>
        <taxon>Pseudomonadati</taxon>
        <taxon>Pseudomonadota</taxon>
        <taxon>Gammaproteobacteria</taxon>
        <taxon>Aeromonadales</taxon>
        <taxon>Succinivibrionaceae</taxon>
        <taxon>Succinatimonas</taxon>
    </lineage>
</organism>
<dbReference type="OrthoDB" id="9804790at2"/>
<dbReference type="RefSeq" id="WP_009143247.1">
    <property type="nucleotide sequence ID" value="NZ_GL830988.1"/>
</dbReference>
<dbReference type="PROSITE" id="PS00062">
    <property type="entry name" value="ALDOKETO_REDUCTASE_2"/>
    <property type="match status" value="1"/>
</dbReference>
<dbReference type="HOGENOM" id="CLU_023205_0_1_6"/>
<dbReference type="SUPFAM" id="SSF51430">
    <property type="entry name" value="NAD(P)-linked oxidoreductase"/>
    <property type="match status" value="1"/>
</dbReference>
<keyword evidence="3" id="KW-0560">Oxidoreductase</keyword>
<evidence type="ECO:0000256" key="2">
    <source>
        <dbReference type="ARBA" id="ARBA00022857"/>
    </source>
</evidence>
<dbReference type="PRINTS" id="PR00069">
    <property type="entry name" value="ALDKETRDTASE"/>
</dbReference>
<dbReference type="eggNOG" id="COG0656">
    <property type="taxonomic scope" value="Bacteria"/>
</dbReference>
<dbReference type="FunFam" id="3.20.20.100:FF:000015">
    <property type="entry name" value="Oxidoreductase, aldo/keto reductase family"/>
    <property type="match status" value="1"/>
</dbReference>
<dbReference type="PANTHER" id="PTHR43827:SF3">
    <property type="entry name" value="NADP-DEPENDENT OXIDOREDUCTASE DOMAIN-CONTAINING PROTEIN"/>
    <property type="match status" value="1"/>
</dbReference>
<name>E8LK09_SUCHY</name>
<dbReference type="STRING" id="762983.HMPREF9444_01046"/>
<dbReference type="Gene3D" id="3.20.20.100">
    <property type="entry name" value="NADP-dependent oxidoreductase domain"/>
    <property type="match status" value="1"/>
</dbReference>
<dbReference type="Pfam" id="PF00248">
    <property type="entry name" value="Aldo_ket_red"/>
    <property type="match status" value="1"/>
</dbReference>
<comment type="caution">
    <text evidence="8">The sequence shown here is derived from an EMBL/GenBank/DDBJ whole genome shotgun (WGS) entry which is preliminary data.</text>
</comment>
<gene>
    <name evidence="8" type="ORF">HMPREF9444_01046</name>
</gene>
<evidence type="ECO:0000313" key="9">
    <source>
        <dbReference type="Proteomes" id="UP000018458"/>
    </source>
</evidence>
<evidence type="ECO:0000259" key="7">
    <source>
        <dbReference type="Pfam" id="PF00248"/>
    </source>
</evidence>
<protein>
    <submittedName>
        <fullName evidence="8">Oxidoreductase, aldo/keto reductase family protein</fullName>
    </submittedName>
</protein>
<dbReference type="PANTHER" id="PTHR43827">
    <property type="entry name" value="2,5-DIKETO-D-GLUCONIC ACID REDUCTASE"/>
    <property type="match status" value="1"/>
</dbReference>
<evidence type="ECO:0000256" key="4">
    <source>
        <dbReference type="PIRSR" id="PIRSR000097-1"/>
    </source>
</evidence>